<dbReference type="EMBL" id="VSRR010021874">
    <property type="protein sequence ID" value="MPC64277.1"/>
    <property type="molecule type" value="Genomic_DNA"/>
</dbReference>
<organism evidence="1 2">
    <name type="scientific">Portunus trituberculatus</name>
    <name type="common">Swimming crab</name>
    <name type="synonym">Neptunus trituberculatus</name>
    <dbReference type="NCBI Taxonomy" id="210409"/>
    <lineage>
        <taxon>Eukaryota</taxon>
        <taxon>Metazoa</taxon>
        <taxon>Ecdysozoa</taxon>
        <taxon>Arthropoda</taxon>
        <taxon>Crustacea</taxon>
        <taxon>Multicrustacea</taxon>
        <taxon>Malacostraca</taxon>
        <taxon>Eumalacostraca</taxon>
        <taxon>Eucarida</taxon>
        <taxon>Decapoda</taxon>
        <taxon>Pleocyemata</taxon>
        <taxon>Brachyura</taxon>
        <taxon>Eubrachyura</taxon>
        <taxon>Portunoidea</taxon>
        <taxon>Portunidae</taxon>
        <taxon>Portuninae</taxon>
        <taxon>Portunus</taxon>
    </lineage>
</organism>
<name>A0A5B7H4K6_PORTR</name>
<protein>
    <submittedName>
        <fullName evidence="1">Uncharacterized protein</fullName>
    </submittedName>
</protein>
<accession>A0A5B7H4K6</accession>
<reference evidence="1 2" key="1">
    <citation type="submission" date="2019-05" db="EMBL/GenBank/DDBJ databases">
        <title>Another draft genome of Portunus trituberculatus and its Hox gene families provides insights of decapod evolution.</title>
        <authorList>
            <person name="Jeong J.-H."/>
            <person name="Song I."/>
            <person name="Kim S."/>
            <person name="Choi T."/>
            <person name="Kim D."/>
            <person name="Ryu S."/>
            <person name="Kim W."/>
        </authorList>
    </citation>
    <scope>NUCLEOTIDE SEQUENCE [LARGE SCALE GENOMIC DNA]</scope>
    <source>
        <tissue evidence="1">Muscle</tissue>
    </source>
</reference>
<comment type="caution">
    <text evidence="1">The sequence shown here is derived from an EMBL/GenBank/DDBJ whole genome shotgun (WGS) entry which is preliminary data.</text>
</comment>
<evidence type="ECO:0000313" key="2">
    <source>
        <dbReference type="Proteomes" id="UP000324222"/>
    </source>
</evidence>
<dbReference type="AlphaFoldDB" id="A0A5B7H4K6"/>
<gene>
    <name evidence="1" type="ORF">E2C01_058389</name>
</gene>
<keyword evidence="2" id="KW-1185">Reference proteome</keyword>
<dbReference type="Proteomes" id="UP000324222">
    <property type="component" value="Unassembled WGS sequence"/>
</dbReference>
<dbReference type="PROSITE" id="PS51257">
    <property type="entry name" value="PROKAR_LIPOPROTEIN"/>
    <property type="match status" value="1"/>
</dbReference>
<evidence type="ECO:0000313" key="1">
    <source>
        <dbReference type="EMBL" id="MPC64277.1"/>
    </source>
</evidence>
<proteinExistence type="predicted"/>
<sequence length="99" mass="10482">MKPYMSHAAAAWRVFQRGCLCVSVGVSGCVFRGESRASVRSLPRPRAEWRASVGVRAAGGPERGRSARVRSPGGVVALAVVVRRACVVKEGGRQYAAGQ</sequence>